<protein>
    <submittedName>
        <fullName evidence="3">Helix-turn-helix domain-containing protein</fullName>
    </submittedName>
</protein>
<evidence type="ECO:0000313" key="3">
    <source>
        <dbReference type="EMBL" id="MEC4723503.1"/>
    </source>
</evidence>
<dbReference type="CDD" id="cd00093">
    <property type="entry name" value="HTH_XRE"/>
    <property type="match status" value="1"/>
</dbReference>
<name>A0ABU6JII5_9BURK</name>
<dbReference type="EMBL" id="JAWIIV010000057">
    <property type="protein sequence ID" value="MEC4723503.1"/>
    <property type="molecule type" value="Genomic_DNA"/>
</dbReference>
<gene>
    <name evidence="3" type="ORF">RY831_30650</name>
</gene>
<evidence type="ECO:0000313" key="4">
    <source>
        <dbReference type="Proteomes" id="UP001352263"/>
    </source>
</evidence>
<keyword evidence="4" id="KW-1185">Reference proteome</keyword>
<dbReference type="Pfam" id="PF01381">
    <property type="entry name" value="HTH_3"/>
    <property type="match status" value="1"/>
</dbReference>
<dbReference type="Proteomes" id="UP001352263">
    <property type="component" value="Unassembled WGS sequence"/>
</dbReference>
<dbReference type="InterPro" id="IPR010982">
    <property type="entry name" value="Lambda_DNA-bd_dom_sf"/>
</dbReference>
<feature type="domain" description="HTH cro/C1-type" evidence="2">
    <location>
        <begin position="30"/>
        <end position="84"/>
    </location>
</feature>
<sequence length="132" mass="14794">MAVYVEDISAANMTISTGEREFFVALGERMASMRKARNLTQVQFAEALGVSQQTVQAYEVGRRRIPVSALPIVARLFDVSLEELFGEGNRSRGKRGPTSRLEQQMEAISQLPKTQQRFVTQMLDTVLTQAKQ</sequence>
<dbReference type="PANTHER" id="PTHR46558">
    <property type="entry name" value="TRACRIPTIONAL REGULATORY PROTEIN-RELATED-RELATED"/>
    <property type="match status" value="1"/>
</dbReference>
<keyword evidence="1" id="KW-0238">DNA-binding</keyword>
<dbReference type="Gene3D" id="1.10.260.40">
    <property type="entry name" value="lambda repressor-like DNA-binding domains"/>
    <property type="match status" value="1"/>
</dbReference>
<dbReference type="InterPro" id="IPR001387">
    <property type="entry name" value="Cro/C1-type_HTH"/>
</dbReference>
<dbReference type="SMART" id="SM00530">
    <property type="entry name" value="HTH_XRE"/>
    <property type="match status" value="1"/>
</dbReference>
<reference evidence="3 4" key="1">
    <citation type="submission" date="2023-10" db="EMBL/GenBank/DDBJ databases">
        <title>Noviherbaspirillum sp. CPCC 100848 genome assembly.</title>
        <authorList>
            <person name="Li X.Y."/>
            <person name="Fang X.M."/>
        </authorList>
    </citation>
    <scope>NUCLEOTIDE SEQUENCE [LARGE SCALE GENOMIC DNA]</scope>
    <source>
        <strain evidence="3 4">CPCC 100848</strain>
    </source>
</reference>
<evidence type="ECO:0000256" key="1">
    <source>
        <dbReference type="ARBA" id="ARBA00023125"/>
    </source>
</evidence>
<dbReference type="PROSITE" id="PS50943">
    <property type="entry name" value="HTH_CROC1"/>
    <property type="match status" value="1"/>
</dbReference>
<proteinExistence type="predicted"/>
<organism evidence="3 4">
    <name type="scientific">Noviherbaspirillum album</name>
    <dbReference type="NCBI Taxonomy" id="3080276"/>
    <lineage>
        <taxon>Bacteria</taxon>
        <taxon>Pseudomonadati</taxon>
        <taxon>Pseudomonadota</taxon>
        <taxon>Betaproteobacteria</taxon>
        <taxon>Burkholderiales</taxon>
        <taxon>Oxalobacteraceae</taxon>
        <taxon>Noviherbaspirillum</taxon>
    </lineage>
</organism>
<dbReference type="PANTHER" id="PTHR46558:SF11">
    <property type="entry name" value="HTH-TYPE TRANSCRIPTIONAL REGULATOR XRE"/>
    <property type="match status" value="1"/>
</dbReference>
<dbReference type="SUPFAM" id="SSF47413">
    <property type="entry name" value="lambda repressor-like DNA-binding domains"/>
    <property type="match status" value="1"/>
</dbReference>
<comment type="caution">
    <text evidence="3">The sequence shown here is derived from an EMBL/GenBank/DDBJ whole genome shotgun (WGS) entry which is preliminary data.</text>
</comment>
<accession>A0ABU6JII5</accession>
<evidence type="ECO:0000259" key="2">
    <source>
        <dbReference type="PROSITE" id="PS50943"/>
    </source>
</evidence>